<name>A0A151N7E5_ALLMI</name>
<evidence type="ECO:0000313" key="4">
    <source>
        <dbReference type="Proteomes" id="UP000050525"/>
    </source>
</evidence>
<accession>A0A151N7E5</accession>
<feature type="region of interest" description="Disordered" evidence="1">
    <location>
        <begin position="1"/>
        <end position="80"/>
    </location>
</feature>
<evidence type="ECO:0000256" key="2">
    <source>
        <dbReference type="SAM" id="Phobius"/>
    </source>
</evidence>
<sequence>MQWKVGSEIHVPQCLSTPRSDPHSQSSVPPTDAMRDPQKAKVQDIVMQSEQIKTSPPGRFRNNGGPQNENHNGVTDEPMAPRCEIPHRGSNVTCGFIRWVLLSLPRMLQSMVKSLLRFMLSLTYQRSLLLLVGISAGLAAIFFSKGAVKYEAEGPEPLSVLDLLRARARLESQGKMTGELSTCMDLALQEFIEEPAGIQGNAKLVVQCQGTVLEFNAGDEEHEIYVYATNGKPQYSVKGPTPYRARLLARPERLSIENLLKVQNRIRAWEGATEPLSRCFEVALEKFPQEPVSVQASARLVISAAGMELVFLAGKGENEINVHHDNRGIIHYMVKVPGWWPWAARNTLTIALATLPIMLCLIMVLQRSRKCRQNI</sequence>
<comment type="caution">
    <text evidence="3">The sequence shown here is derived from an EMBL/GenBank/DDBJ whole genome shotgun (WGS) entry which is preliminary data.</text>
</comment>
<keyword evidence="4" id="KW-1185">Reference proteome</keyword>
<dbReference type="EMBL" id="AKHW03003885">
    <property type="protein sequence ID" value="KYO32677.1"/>
    <property type="molecule type" value="Genomic_DNA"/>
</dbReference>
<gene>
    <name evidence="3" type="ORF">Y1Q_0024449</name>
</gene>
<evidence type="ECO:0000256" key="1">
    <source>
        <dbReference type="SAM" id="MobiDB-lite"/>
    </source>
</evidence>
<feature type="compositionally biased region" description="Polar residues" evidence="1">
    <location>
        <begin position="14"/>
        <end position="29"/>
    </location>
</feature>
<keyword evidence="2" id="KW-1133">Transmembrane helix</keyword>
<protein>
    <submittedName>
        <fullName evidence="3">Uncharacterized protein</fullName>
    </submittedName>
</protein>
<organism evidence="3 4">
    <name type="scientific">Alligator mississippiensis</name>
    <name type="common">American alligator</name>
    <dbReference type="NCBI Taxonomy" id="8496"/>
    <lineage>
        <taxon>Eukaryota</taxon>
        <taxon>Metazoa</taxon>
        <taxon>Chordata</taxon>
        <taxon>Craniata</taxon>
        <taxon>Vertebrata</taxon>
        <taxon>Euteleostomi</taxon>
        <taxon>Archelosauria</taxon>
        <taxon>Archosauria</taxon>
        <taxon>Crocodylia</taxon>
        <taxon>Alligatoridae</taxon>
        <taxon>Alligatorinae</taxon>
        <taxon>Alligator</taxon>
    </lineage>
</organism>
<feature type="compositionally biased region" description="Basic and acidic residues" evidence="1">
    <location>
        <begin position="33"/>
        <end position="42"/>
    </location>
</feature>
<feature type="transmembrane region" description="Helical" evidence="2">
    <location>
        <begin position="342"/>
        <end position="365"/>
    </location>
</feature>
<evidence type="ECO:0000313" key="3">
    <source>
        <dbReference type="EMBL" id="KYO32677.1"/>
    </source>
</evidence>
<keyword evidence="2" id="KW-0472">Membrane</keyword>
<dbReference type="Proteomes" id="UP000050525">
    <property type="component" value="Unassembled WGS sequence"/>
</dbReference>
<proteinExistence type="predicted"/>
<feature type="compositionally biased region" description="Polar residues" evidence="1">
    <location>
        <begin position="64"/>
        <end position="73"/>
    </location>
</feature>
<feature type="transmembrane region" description="Helical" evidence="2">
    <location>
        <begin position="128"/>
        <end position="148"/>
    </location>
</feature>
<reference evidence="3 4" key="1">
    <citation type="journal article" date="2012" name="Genome Biol.">
        <title>Sequencing three crocodilian genomes to illuminate the evolution of archosaurs and amniotes.</title>
        <authorList>
            <person name="St John J.A."/>
            <person name="Braun E.L."/>
            <person name="Isberg S.R."/>
            <person name="Miles L.G."/>
            <person name="Chong A.Y."/>
            <person name="Gongora J."/>
            <person name="Dalzell P."/>
            <person name="Moran C."/>
            <person name="Bed'hom B."/>
            <person name="Abzhanov A."/>
            <person name="Burgess S.C."/>
            <person name="Cooksey A.M."/>
            <person name="Castoe T.A."/>
            <person name="Crawford N.G."/>
            <person name="Densmore L.D."/>
            <person name="Drew J.C."/>
            <person name="Edwards S.V."/>
            <person name="Faircloth B.C."/>
            <person name="Fujita M.K."/>
            <person name="Greenwold M.J."/>
            <person name="Hoffmann F.G."/>
            <person name="Howard J.M."/>
            <person name="Iguchi T."/>
            <person name="Janes D.E."/>
            <person name="Khan S.Y."/>
            <person name="Kohno S."/>
            <person name="de Koning A.J."/>
            <person name="Lance S.L."/>
            <person name="McCarthy F.M."/>
            <person name="McCormack J.E."/>
            <person name="Merchant M.E."/>
            <person name="Peterson D.G."/>
            <person name="Pollock D.D."/>
            <person name="Pourmand N."/>
            <person name="Raney B.J."/>
            <person name="Roessler K.A."/>
            <person name="Sanford J.R."/>
            <person name="Sawyer R.H."/>
            <person name="Schmidt C.J."/>
            <person name="Triplett E.W."/>
            <person name="Tuberville T.D."/>
            <person name="Venegas-Anaya M."/>
            <person name="Howard J.T."/>
            <person name="Jarvis E.D."/>
            <person name="Guillette L.J.Jr."/>
            <person name="Glenn T.C."/>
            <person name="Green R.E."/>
            <person name="Ray D.A."/>
        </authorList>
    </citation>
    <scope>NUCLEOTIDE SEQUENCE [LARGE SCALE GENOMIC DNA]</scope>
    <source>
        <strain evidence="3">KSC_2009_1</strain>
    </source>
</reference>
<dbReference type="AlphaFoldDB" id="A0A151N7E5"/>
<keyword evidence="2" id="KW-0812">Transmembrane</keyword>